<dbReference type="OrthoDB" id="3028286at2759"/>
<organism evidence="2 3">
    <name type="scientific">Gloeophyllum trabeum (strain ATCC 11539 / FP-39264 / Madison 617)</name>
    <name type="common">Brown rot fungus</name>
    <dbReference type="NCBI Taxonomy" id="670483"/>
    <lineage>
        <taxon>Eukaryota</taxon>
        <taxon>Fungi</taxon>
        <taxon>Dikarya</taxon>
        <taxon>Basidiomycota</taxon>
        <taxon>Agaricomycotina</taxon>
        <taxon>Agaricomycetes</taxon>
        <taxon>Gloeophyllales</taxon>
        <taxon>Gloeophyllaceae</taxon>
        <taxon>Gloeophyllum</taxon>
    </lineage>
</organism>
<dbReference type="EMBL" id="KB469304">
    <property type="protein sequence ID" value="EPQ54254.1"/>
    <property type="molecule type" value="Genomic_DNA"/>
</dbReference>
<keyword evidence="3" id="KW-1185">Reference proteome</keyword>
<sequence>MSSNNTRFPLRNRLGFQRPKLADENTTSKHARQPSGGKLAVGGSRLPSAVGKNGVQRPVLNEVTTAALNAK</sequence>
<protein>
    <submittedName>
        <fullName evidence="2">Uncharacterized protein</fullName>
    </submittedName>
</protein>
<accession>S7RNB5</accession>
<gene>
    <name evidence="2" type="ORF">GLOTRDRAFT_62777</name>
</gene>
<dbReference type="RefSeq" id="XP_007867557.1">
    <property type="nucleotide sequence ID" value="XM_007869366.1"/>
</dbReference>
<evidence type="ECO:0000313" key="3">
    <source>
        <dbReference type="Proteomes" id="UP000030669"/>
    </source>
</evidence>
<name>S7RNB5_GLOTA</name>
<evidence type="ECO:0000313" key="2">
    <source>
        <dbReference type="EMBL" id="EPQ54254.1"/>
    </source>
</evidence>
<evidence type="ECO:0000256" key="1">
    <source>
        <dbReference type="SAM" id="MobiDB-lite"/>
    </source>
</evidence>
<dbReference type="HOGENOM" id="CLU_199935_0_0_1"/>
<dbReference type="KEGG" id="gtr:GLOTRDRAFT_62777"/>
<dbReference type="STRING" id="670483.S7RNB5"/>
<reference evidence="2 3" key="1">
    <citation type="journal article" date="2012" name="Science">
        <title>The Paleozoic origin of enzymatic lignin decomposition reconstructed from 31 fungal genomes.</title>
        <authorList>
            <person name="Floudas D."/>
            <person name="Binder M."/>
            <person name="Riley R."/>
            <person name="Barry K."/>
            <person name="Blanchette R.A."/>
            <person name="Henrissat B."/>
            <person name="Martinez A.T."/>
            <person name="Otillar R."/>
            <person name="Spatafora J.W."/>
            <person name="Yadav J.S."/>
            <person name="Aerts A."/>
            <person name="Benoit I."/>
            <person name="Boyd A."/>
            <person name="Carlson A."/>
            <person name="Copeland A."/>
            <person name="Coutinho P.M."/>
            <person name="de Vries R.P."/>
            <person name="Ferreira P."/>
            <person name="Findley K."/>
            <person name="Foster B."/>
            <person name="Gaskell J."/>
            <person name="Glotzer D."/>
            <person name="Gorecki P."/>
            <person name="Heitman J."/>
            <person name="Hesse C."/>
            <person name="Hori C."/>
            <person name="Igarashi K."/>
            <person name="Jurgens J.A."/>
            <person name="Kallen N."/>
            <person name="Kersten P."/>
            <person name="Kohler A."/>
            <person name="Kuees U."/>
            <person name="Kumar T.K.A."/>
            <person name="Kuo A."/>
            <person name="LaButti K."/>
            <person name="Larrondo L.F."/>
            <person name="Lindquist E."/>
            <person name="Ling A."/>
            <person name="Lombard V."/>
            <person name="Lucas S."/>
            <person name="Lundell T."/>
            <person name="Martin R."/>
            <person name="McLaughlin D.J."/>
            <person name="Morgenstern I."/>
            <person name="Morin E."/>
            <person name="Murat C."/>
            <person name="Nagy L.G."/>
            <person name="Nolan M."/>
            <person name="Ohm R.A."/>
            <person name="Patyshakuliyeva A."/>
            <person name="Rokas A."/>
            <person name="Ruiz-Duenas F.J."/>
            <person name="Sabat G."/>
            <person name="Salamov A."/>
            <person name="Samejima M."/>
            <person name="Schmutz J."/>
            <person name="Slot J.C."/>
            <person name="St John F."/>
            <person name="Stenlid J."/>
            <person name="Sun H."/>
            <person name="Sun S."/>
            <person name="Syed K."/>
            <person name="Tsang A."/>
            <person name="Wiebenga A."/>
            <person name="Young D."/>
            <person name="Pisabarro A."/>
            <person name="Eastwood D.C."/>
            <person name="Martin F."/>
            <person name="Cullen D."/>
            <person name="Grigoriev I.V."/>
            <person name="Hibbett D.S."/>
        </authorList>
    </citation>
    <scope>NUCLEOTIDE SEQUENCE [LARGE SCALE GENOMIC DNA]</scope>
    <source>
        <strain evidence="2 3">ATCC 11539</strain>
    </source>
</reference>
<feature type="region of interest" description="Disordered" evidence="1">
    <location>
        <begin position="1"/>
        <end position="54"/>
    </location>
</feature>
<feature type="non-terminal residue" evidence="2">
    <location>
        <position position="71"/>
    </location>
</feature>
<dbReference type="eggNOG" id="ENOG502SX9N">
    <property type="taxonomic scope" value="Eukaryota"/>
</dbReference>
<dbReference type="Proteomes" id="UP000030669">
    <property type="component" value="Unassembled WGS sequence"/>
</dbReference>
<proteinExistence type="predicted"/>
<dbReference type="AlphaFoldDB" id="S7RNB5"/>
<dbReference type="GeneID" id="19307502"/>